<name>A0A0S4JSD3_BODSA</name>
<dbReference type="VEuPathDB" id="TriTrypDB:BSAL_32105"/>
<organism evidence="5 6">
    <name type="scientific">Bodo saltans</name>
    <name type="common">Flagellated protozoan</name>
    <dbReference type="NCBI Taxonomy" id="75058"/>
    <lineage>
        <taxon>Eukaryota</taxon>
        <taxon>Discoba</taxon>
        <taxon>Euglenozoa</taxon>
        <taxon>Kinetoplastea</taxon>
        <taxon>Metakinetoplastina</taxon>
        <taxon>Eubodonida</taxon>
        <taxon>Bodonidae</taxon>
        <taxon>Bodo</taxon>
    </lineage>
</organism>
<keyword evidence="6" id="KW-1185">Reference proteome</keyword>
<reference evidence="6" key="1">
    <citation type="submission" date="2015-09" db="EMBL/GenBank/DDBJ databases">
        <authorList>
            <consortium name="Pathogen Informatics"/>
        </authorList>
    </citation>
    <scope>NUCLEOTIDE SEQUENCE [LARGE SCALE GENOMIC DNA]</scope>
    <source>
        <strain evidence="6">Lake Konstanz</strain>
    </source>
</reference>
<feature type="compositionally biased region" description="Low complexity" evidence="2">
    <location>
        <begin position="227"/>
        <end position="237"/>
    </location>
</feature>
<dbReference type="InterPro" id="IPR038219">
    <property type="entry name" value="Sep15/SelM_sf"/>
</dbReference>
<dbReference type="SUPFAM" id="SSF52833">
    <property type="entry name" value="Thioredoxin-like"/>
    <property type="match status" value="1"/>
</dbReference>
<dbReference type="EMBL" id="CYKH01001926">
    <property type="protein sequence ID" value="CUG91441.1"/>
    <property type="molecule type" value="Genomic_DNA"/>
</dbReference>
<accession>A0A0S4JSD3</accession>
<keyword evidence="3" id="KW-0732">Signal</keyword>
<evidence type="ECO:0000313" key="5">
    <source>
        <dbReference type="EMBL" id="CUG91441.1"/>
    </source>
</evidence>
<feature type="signal peptide" evidence="3">
    <location>
        <begin position="1"/>
        <end position="19"/>
    </location>
</feature>
<dbReference type="Gene3D" id="3.40.30.50">
    <property type="entry name" value="Sep15/SelM thioredoxin-like domain, active-site redox motif"/>
    <property type="match status" value="1"/>
</dbReference>
<feature type="chain" id="PRO_5006622712" evidence="3">
    <location>
        <begin position="20"/>
        <end position="237"/>
    </location>
</feature>
<evidence type="ECO:0000256" key="2">
    <source>
        <dbReference type="SAM" id="MobiDB-lite"/>
    </source>
</evidence>
<feature type="domain" description="Selenoprotein F/M" evidence="4">
    <location>
        <begin position="37"/>
        <end position="109"/>
    </location>
</feature>
<dbReference type="AlphaFoldDB" id="A0A0S4JSD3"/>
<proteinExistence type="inferred from homology"/>
<evidence type="ECO:0000256" key="3">
    <source>
        <dbReference type="SAM" id="SignalP"/>
    </source>
</evidence>
<evidence type="ECO:0000313" key="6">
    <source>
        <dbReference type="Proteomes" id="UP000051952"/>
    </source>
</evidence>
<dbReference type="Proteomes" id="UP000051952">
    <property type="component" value="Unassembled WGS sequence"/>
</dbReference>
<dbReference type="OrthoDB" id="25165at2759"/>
<feature type="region of interest" description="Disordered" evidence="2">
    <location>
        <begin position="199"/>
        <end position="237"/>
    </location>
</feature>
<evidence type="ECO:0000256" key="1">
    <source>
        <dbReference type="ARBA" id="ARBA00005742"/>
    </source>
</evidence>
<dbReference type="InterPro" id="IPR036249">
    <property type="entry name" value="Thioredoxin-like_sf"/>
</dbReference>
<comment type="similarity">
    <text evidence="1">Belongs to the selenoprotein M/F family.</text>
</comment>
<feature type="compositionally biased region" description="Acidic residues" evidence="2">
    <location>
        <begin position="209"/>
        <end position="220"/>
    </location>
</feature>
<sequence length="237" mass="26413">MFLLRVITLAVIAVALVAGAQPTSSDPRDAGPIVGARVKTCSGCRLNSLTEVRRFIKDEMRRYPAIDLQYIGGHDPIIEFVNRYNRVVLREEMSPYSIRELHTLVQNHGIHTYTPKPSFDPFPFSPVGVCNAWRQTGGCDPNGPRETTADESCLDDIDVGRSGYCDCAEGVRHGFACDHVPFTCKAVCEDPSIVTVKPMVQEPSPVTAEDLEVLPTDDDQQERKQQEQQQQQHSEEL</sequence>
<dbReference type="InterPro" id="IPR014912">
    <property type="entry name" value="Sep15_SelM_dom"/>
</dbReference>
<dbReference type="Pfam" id="PF08806">
    <property type="entry name" value="Sep15_SelM"/>
    <property type="match status" value="1"/>
</dbReference>
<gene>
    <name evidence="5" type="ORF">BSAL_32105</name>
</gene>
<protein>
    <submittedName>
        <fullName evidence="5">Selenoprotein M, putative</fullName>
    </submittedName>
</protein>
<evidence type="ECO:0000259" key="4">
    <source>
        <dbReference type="Pfam" id="PF08806"/>
    </source>
</evidence>